<dbReference type="PANTHER" id="PTHR33508:SF1">
    <property type="entry name" value="UPF0056 MEMBRANE PROTEIN YHCE"/>
    <property type="match status" value="1"/>
</dbReference>
<dbReference type="eggNOG" id="COG2095">
    <property type="taxonomic scope" value="Bacteria"/>
</dbReference>
<feature type="transmembrane region" description="Helical" evidence="7">
    <location>
        <begin position="102"/>
        <end position="126"/>
    </location>
</feature>
<evidence type="ECO:0000256" key="3">
    <source>
        <dbReference type="ARBA" id="ARBA00022475"/>
    </source>
</evidence>
<dbReference type="STRING" id="529884.Rhola_00003090"/>
<dbReference type="PANTHER" id="PTHR33508">
    <property type="entry name" value="UPF0056 MEMBRANE PROTEIN YHCE"/>
    <property type="match status" value="1"/>
</dbReference>
<keyword evidence="9" id="KW-1185">Reference proteome</keyword>
<dbReference type="GO" id="GO:0005886">
    <property type="term" value="C:plasma membrane"/>
    <property type="evidence" value="ECO:0007669"/>
    <property type="project" value="UniProtKB-SubCell"/>
</dbReference>
<dbReference type="Pfam" id="PF01914">
    <property type="entry name" value="MarC"/>
    <property type="match status" value="1"/>
</dbReference>
<feature type="transmembrane region" description="Helical" evidence="7">
    <location>
        <begin position="173"/>
        <end position="198"/>
    </location>
</feature>
<dbReference type="AlphaFoldDB" id="A0A060JBB0"/>
<organism evidence="8 9">
    <name type="scientific">Rhodoluna lacicola</name>
    <dbReference type="NCBI Taxonomy" id="529884"/>
    <lineage>
        <taxon>Bacteria</taxon>
        <taxon>Bacillati</taxon>
        <taxon>Actinomycetota</taxon>
        <taxon>Actinomycetes</taxon>
        <taxon>Micrococcales</taxon>
        <taxon>Microbacteriaceae</taxon>
        <taxon>Luna cluster</taxon>
        <taxon>Luna-1 subcluster</taxon>
        <taxon>Rhodoluna</taxon>
    </lineage>
</organism>
<dbReference type="HOGENOM" id="CLU_079909_2_1_11"/>
<keyword evidence="5 7" id="KW-1133">Transmembrane helix</keyword>
<evidence type="ECO:0000313" key="9">
    <source>
        <dbReference type="Proteomes" id="UP000067708"/>
    </source>
</evidence>
<feature type="transmembrane region" description="Helical" evidence="7">
    <location>
        <begin position="6"/>
        <end position="29"/>
    </location>
</feature>
<dbReference type="Proteomes" id="UP000067708">
    <property type="component" value="Chromosome"/>
</dbReference>
<keyword evidence="4 7" id="KW-0812">Transmembrane</keyword>
<feature type="transmembrane region" description="Helical" evidence="7">
    <location>
        <begin position="132"/>
        <end position="152"/>
    </location>
</feature>
<comment type="similarity">
    <text evidence="2 7">Belongs to the UPF0056 (MarC) family.</text>
</comment>
<dbReference type="EMBL" id="CP007490">
    <property type="protein sequence ID" value="AIC47131.1"/>
    <property type="molecule type" value="Genomic_DNA"/>
</dbReference>
<keyword evidence="6 7" id="KW-0472">Membrane</keyword>
<evidence type="ECO:0000256" key="6">
    <source>
        <dbReference type="ARBA" id="ARBA00023136"/>
    </source>
</evidence>
<comment type="subcellular location">
    <subcellularLocation>
        <location evidence="1 7">Cell membrane</location>
        <topology evidence="1 7">Multi-pass membrane protein</topology>
    </subcellularLocation>
</comment>
<dbReference type="KEGG" id="rla:Rhola_00003090"/>
<dbReference type="RefSeq" id="WP_051636170.1">
    <property type="nucleotide sequence ID" value="NZ_CP007490.1"/>
</dbReference>
<accession>A0A060JBB0</accession>
<keyword evidence="3" id="KW-1003">Cell membrane</keyword>
<reference evidence="8 9" key="1">
    <citation type="journal article" date="2014" name="Int. J. Syst. Evol. Microbiol.">
        <title>Rhodoluna lacicola gen. nov., sp. nov., a planktonic freshwater bacterium with stream-lined genome.</title>
        <authorList>
            <person name="Hahn M."/>
            <person name="Schmidt J."/>
            <person name="Taipale S.J."/>
            <person name="Doolittle W.F."/>
            <person name="Koll U."/>
        </authorList>
    </citation>
    <scope>NUCLEOTIDE SEQUENCE [LARGE SCALE GENOMIC DNA]</scope>
    <source>
        <strain evidence="8 9">MWH-Ta8</strain>
    </source>
</reference>
<evidence type="ECO:0000313" key="8">
    <source>
        <dbReference type="EMBL" id="AIC47131.1"/>
    </source>
</evidence>
<dbReference type="OrthoDB" id="21094at2"/>
<dbReference type="PATRIC" id="fig|529884.3.peg.293"/>
<gene>
    <name evidence="8" type="ORF">Rhola_00003090</name>
</gene>
<dbReference type="InterPro" id="IPR002771">
    <property type="entry name" value="Multi_antbiot-R_MarC"/>
</dbReference>
<evidence type="ECO:0000256" key="4">
    <source>
        <dbReference type="ARBA" id="ARBA00022692"/>
    </source>
</evidence>
<evidence type="ECO:0000256" key="5">
    <source>
        <dbReference type="ARBA" id="ARBA00022989"/>
    </source>
</evidence>
<dbReference type="NCBIfam" id="TIGR00427">
    <property type="entry name" value="NAAT family transporter"/>
    <property type="match status" value="1"/>
</dbReference>
<evidence type="ECO:0000256" key="7">
    <source>
        <dbReference type="RuleBase" id="RU362048"/>
    </source>
</evidence>
<protein>
    <recommendedName>
        <fullName evidence="7">UPF0056 membrane protein</fullName>
    </recommendedName>
</protein>
<proteinExistence type="inferred from homology"/>
<evidence type="ECO:0000256" key="2">
    <source>
        <dbReference type="ARBA" id="ARBA00009784"/>
    </source>
</evidence>
<sequence length="199" mass="20096">MPTSSAVTTLIALFAIVSPITAIPVFLTLTAGRTPSERRSVALKTALVSGATLVVAYFLGEAILRLLSIDINAFRIAGALVIGGIGWSMVQGQKVALAASASGAAVVPLAIPLMAGPGAIAATITIRSTEGGAFWTNIGVILALTVVSYVLFLAAQPLEKLLGETGLSIVSRIFGLLLISIAVSSAIGAVGELFPALLG</sequence>
<feature type="transmembrane region" description="Helical" evidence="7">
    <location>
        <begin position="72"/>
        <end position="90"/>
    </location>
</feature>
<evidence type="ECO:0000256" key="1">
    <source>
        <dbReference type="ARBA" id="ARBA00004651"/>
    </source>
</evidence>
<name>A0A060JBB0_9MICO</name>
<feature type="transmembrane region" description="Helical" evidence="7">
    <location>
        <begin position="41"/>
        <end position="60"/>
    </location>
</feature>